<gene>
    <name evidence="4" type="primary">25491762</name>
    <name evidence="3" type="ordered locus">MTR_4g032845</name>
</gene>
<evidence type="ECO:0000259" key="1">
    <source>
        <dbReference type="Pfam" id="PF00646"/>
    </source>
</evidence>
<dbReference type="Pfam" id="PF08387">
    <property type="entry name" value="FBD"/>
    <property type="match status" value="1"/>
</dbReference>
<dbReference type="EMBL" id="CM001220">
    <property type="protein sequence ID" value="KEH29268.1"/>
    <property type="molecule type" value="Genomic_DNA"/>
</dbReference>
<evidence type="ECO:0000313" key="3">
    <source>
        <dbReference type="EMBL" id="KEH29268.1"/>
    </source>
</evidence>
<dbReference type="PANTHER" id="PTHR31900">
    <property type="entry name" value="F-BOX/RNI SUPERFAMILY PROTEIN-RELATED"/>
    <property type="match status" value="1"/>
</dbReference>
<evidence type="ECO:0000313" key="5">
    <source>
        <dbReference type="Proteomes" id="UP000002051"/>
    </source>
</evidence>
<name>A0A072UJJ2_MEDTR</name>
<dbReference type="InterPro" id="IPR001810">
    <property type="entry name" value="F-box_dom"/>
</dbReference>
<dbReference type="AlphaFoldDB" id="A0A072UJJ2"/>
<dbReference type="CDD" id="cd22160">
    <property type="entry name" value="F-box_AtFBL13-like"/>
    <property type="match status" value="1"/>
</dbReference>
<reference evidence="4" key="3">
    <citation type="submission" date="2015-04" db="UniProtKB">
        <authorList>
            <consortium name="EnsemblPlants"/>
        </authorList>
    </citation>
    <scope>IDENTIFICATION</scope>
    <source>
        <strain evidence="4">cv. Jemalong A17</strain>
    </source>
</reference>
<dbReference type="Proteomes" id="UP000002051">
    <property type="component" value="Chromosome 4"/>
</dbReference>
<organism evidence="3 5">
    <name type="scientific">Medicago truncatula</name>
    <name type="common">Barrel medic</name>
    <name type="synonym">Medicago tribuloides</name>
    <dbReference type="NCBI Taxonomy" id="3880"/>
    <lineage>
        <taxon>Eukaryota</taxon>
        <taxon>Viridiplantae</taxon>
        <taxon>Streptophyta</taxon>
        <taxon>Embryophyta</taxon>
        <taxon>Tracheophyta</taxon>
        <taxon>Spermatophyta</taxon>
        <taxon>Magnoliopsida</taxon>
        <taxon>eudicotyledons</taxon>
        <taxon>Gunneridae</taxon>
        <taxon>Pentapetalae</taxon>
        <taxon>rosids</taxon>
        <taxon>fabids</taxon>
        <taxon>Fabales</taxon>
        <taxon>Fabaceae</taxon>
        <taxon>Papilionoideae</taxon>
        <taxon>50 kb inversion clade</taxon>
        <taxon>NPAAA clade</taxon>
        <taxon>Hologalegina</taxon>
        <taxon>IRL clade</taxon>
        <taxon>Trifolieae</taxon>
        <taxon>Medicago</taxon>
    </lineage>
</organism>
<dbReference type="KEGG" id="mtr:25491762"/>
<keyword evidence="5" id="KW-1185">Reference proteome</keyword>
<dbReference type="InterPro" id="IPR053781">
    <property type="entry name" value="F-box_AtFBL13-like"/>
</dbReference>
<sequence length="442" mass="50253">MEDLISNLPDSLITHIISCLPTKDAVRTSVLSKKWLNHWISITKLDLDDGVFYSQRRNKSGAKQNFINFVNRTLLFTPRNNVESLSLVITKDYDASLLNAWIFCILEKCVKKICINAICEVPFSTLTSHYLFYHSNYLEELVLKMCCCAIKVPPSSYGYFTFGSLKVLNLCAIIFTIEESLVIHLPVLTKFKTKNCLWLSAYDVTVEAPRLKTVCIKEDFKPLTRELRSCKIKFSASCLKEFTYCGHDGIMQPIVLSNPSVAYDAYVNIIIYKRGSIVDREIGSSACLLLKQFSQVKCIKFHIWGEALTQQKMAVLPTFAMLSHLDLGFVSGEVLMSFLQKTPFLNTLVFQGISKFNQELLNSAVVPNCLASTLKVVKFDNARVSEPELFCAKFFMEHCIVLERMNFSLVNGRKGKSPVIEEFKEKLYLSKKEVSSVILEFD</sequence>
<feature type="domain" description="F-box" evidence="1">
    <location>
        <begin position="5"/>
        <end position="40"/>
    </location>
</feature>
<feature type="domain" description="FBD" evidence="2">
    <location>
        <begin position="365"/>
        <end position="407"/>
    </location>
</feature>
<dbReference type="InterPro" id="IPR050232">
    <property type="entry name" value="FBL13/AtMIF1-like"/>
</dbReference>
<dbReference type="EnsemblPlants" id="KEH29268">
    <property type="protein sequence ID" value="KEH29268"/>
    <property type="gene ID" value="MTR_4g032845"/>
</dbReference>
<protein>
    <submittedName>
        <fullName evidence="3">F-box/RNI/FBD-like domain protein</fullName>
    </submittedName>
</protein>
<proteinExistence type="predicted"/>
<evidence type="ECO:0000259" key="2">
    <source>
        <dbReference type="Pfam" id="PF08387"/>
    </source>
</evidence>
<dbReference type="Gene3D" id="1.20.1280.50">
    <property type="match status" value="1"/>
</dbReference>
<accession>A0A072UJJ2</accession>
<dbReference type="SUPFAM" id="SSF81383">
    <property type="entry name" value="F-box domain"/>
    <property type="match status" value="1"/>
</dbReference>
<dbReference type="InterPro" id="IPR036047">
    <property type="entry name" value="F-box-like_dom_sf"/>
</dbReference>
<dbReference type="PANTHER" id="PTHR31900:SF32">
    <property type="entry name" value="F-BOX_RNI_FBD-LIKE DOMAIN PROTEIN"/>
    <property type="match status" value="1"/>
</dbReference>
<dbReference type="OrthoDB" id="1430893at2759"/>
<dbReference type="Pfam" id="PF00646">
    <property type="entry name" value="F-box"/>
    <property type="match status" value="1"/>
</dbReference>
<reference evidence="3 5" key="2">
    <citation type="journal article" date="2014" name="BMC Genomics">
        <title>An improved genome release (version Mt4.0) for the model legume Medicago truncatula.</title>
        <authorList>
            <person name="Tang H."/>
            <person name="Krishnakumar V."/>
            <person name="Bidwell S."/>
            <person name="Rosen B."/>
            <person name="Chan A."/>
            <person name="Zhou S."/>
            <person name="Gentzbittel L."/>
            <person name="Childs K.L."/>
            <person name="Yandell M."/>
            <person name="Gundlach H."/>
            <person name="Mayer K.F."/>
            <person name="Schwartz D.C."/>
            <person name="Town C.D."/>
        </authorList>
    </citation>
    <scope>GENOME REANNOTATION</scope>
    <source>
        <strain evidence="3">A17</strain>
        <strain evidence="4 5">cv. Jemalong A17</strain>
    </source>
</reference>
<dbReference type="HOGENOM" id="CLU_010721_14_0_1"/>
<evidence type="ECO:0000313" key="4">
    <source>
        <dbReference type="EnsemblPlants" id="KEH29268"/>
    </source>
</evidence>
<reference evidence="3 5" key="1">
    <citation type="journal article" date="2011" name="Nature">
        <title>The Medicago genome provides insight into the evolution of rhizobial symbioses.</title>
        <authorList>
            <person name="Young N.D."/>
            <person name="Debelle F."/>
            <person name="Oldroyd G.E."/>
            <person name="Geurts R."/>
            <person name="Cannon S.B."/>
            <person name="Udvardi M.K."/>
            <person name="Benedito V.A."/>
            <person name="Mayer K.F."/>
            <person name="Gouzy J."/>
            <person name="Schoof H."/>
            <person name="Van de Peer Y."/>
            <person name="Proost S."/>
            <person name="Cook D.R."/>
            <person name="Meyers B.C."/>
            <person name="Spannagl M."/>
            <person name="Cheung F."/>
            <person name="De Mita S."/>
            <person name="Krishnakumar V."/>
            <person name="Gundlach H."/>
            <person name="Zhou S."/>
            <person name="Mudge J."/>
            <person name="Bharti A.K."/>
            <person name="Murray J.D."/>
            <person name="Naoumkina M.A."/>
            <person name="Rosen B."/>
            <person name="Silverstein K.A."/>
            <person name="Tang H."/>
            <person name="Rombauts S."/>
            <person name="Zhao P.X."/>
            <person name="Zhou P."/>
            <person name="Barbe V."/>
            <person name="Bardou P."/>
            <person name="Bechner M."/>
            <person name="Bellec A."/>
            <person name="Berger A."/>
            <person name="Berges H."/>
            <person name="Bidwell S."/>
            <person name="Bisseling T."/>
            <person name="Choisne N."/>
            <person name="Couloux A."/>
            <person name="Denny R."/>
            <person name="Deshpande S."/>
            <person name="Dai X."/>
            <person name="Doyle J.J."/>
            <person name="Dudez A.M."/>
            <person name="Farmer A.D."/>
            <person name="Fouteau S."/>
            <person name="Franken C."/>
            <person name="Gibelin C."/>
            <person name="Gish J."/>
            <person name="Goldstein S."/>
            <person name="Gonzalez A.J."/>
            <person name="Green P.J."/>
            <person name="Hallab A."/>
            <person name="Hartog M."/>
            <person name="Hua A."/>
            <person name="Humphray S.J."/>
            <person name="Jeong D.H."/>
            <person name="Jing Y."/>
            <person name="Jocker A."/>
            <person name="Kenton S.M."/>
            <person name="Kim D.J."/>
            <person name="Klee K."/>
            <person name="Lai H."/>
            <person name="Lang C."/>
            <person name="Lin S."/>
            <person name="Macmil S.L."/>
            <person name="Magdelenat G."/>
            <person name="Matthews L."/>
            <person name="McCorrison J."/>
            <person name="Monaghan E.L."/>
            <person name="Mun J.H."/>
            <person name="Najar F.Z."/>
            <person name="Nicholson C."/>
            <person name="Noirot C."/>
            <person name="O'Bleness M."/>
            <person name="Paule C.R."/>
            <person name="Poulain J."/>
            <person name="Prion F."/>
            <person name="Qin B."/>
            <person name="Qu C."/>
            <person name="Retzel E.F."/>
            <person name="Riddle C."/>
            <person name="Sallet E."/>
            <person name="Samain S."/>
            <person name="Samson N."/>
            <person name="Sanders I."/>
            <person name="Saurat O."/>
            <person name="Scarpelli C."/>
            <person name="Schiex T."/>
            <person name="Segurens B."/>
            <person name="Severin A.J."/>
            <person name="Sherrier D.J."/>
            <person name="Shi R."/>
            <person name="Sims S."/>
            <person name="Singer S.R."/>
            <person name="Sinharoy S."/>
            <person name="Sterck L."/>
            <person name="Viollet A."/>
            <person name="Wang B.B."/>
            <person name="Wang K."/>
            <person name="Wang M."/>
            <person name="Wang X."/>
            <person name="Warfsmann J."/>
            <person name="Weissenbach J."/>
            <person name="White D.D."/>
            <person name="White J.D."/>
            <person name="Wiley G.B."/>
            <person name="Wincker P."/>
            <person name="Xing Y."/>
            <person name="Yang L."/>
            <person name="Yao Z."/>
            <person name="Ying F."/>
            <person name="Zhai J."/>
            <person name="Zhou L."/>
            <person name="Zuber A."/>
            <person name="Denarie J."/>
            <person name="Dixon R.A."/>
            <person name="May G.D."/>
            <person name="Schwartz D.C."/>
            <person name="Rogers J."/>
            <person name="Quetier F."/>
            <person name="Town C.D."/>
            <person name="Roe B.A."/>
        </authorList>
    </citation>
    <scope>NUCLEOTIDE SEQUENCE [LARGE SCALE GENOMIC DNA]</scope>
    <source>
        <strain evidence="3">A17</strain>
        <strain evidence="4 5">cv. Jemalong A17</strain>
    </source>
</reference>
<dbReference type="SUPFAM" id="SSF52047">
    <property type="entry name" value="RNI-like"/>
    <property type="match status" value="1"/>
</dbReference>
<dbReference type="InterPro" id="IPR006566">
    <property type="entry name" value="FBD"/>
</dbReference>